<name>A0A2A6WQS8_HELPX</name>
<dbReference type="EMBL" id="AP017632">
    <property type="protein sequence ID" value="BBI23113.1"/>
    <property type="molecule type" value="Genomic_DNA"/>
</dbReference>
<gene>
    <name evidence="1" type="ORF">HPATCC43504_01178</name>
</gene>
<reference evidence="1 2" key="1">
    <citation type="submission" date="2016-08" db="EMBL/GenBank/DDBJ databases">
        <title>Whole genome shotgun sequence of Helicobacter pylori strain ATCC43504.</title>
        <authorList>
            <person name="Mimuro H."/>
            <person name="Ogura Y."/>
            <person name="Katsura K."/>
            <person name="Hayashi T."/>
        </authorList>
    </citation>
    <scope>NUCLEOTIDE SEQUENCE [LARGE SCALE GENOMIC DNA]</scope>
    <source>
        <strain evidence="2">ATCC 43504</strain>
    </source>
</reference>
<accession>A0A2A6WQS8</accession>
<proteinExistence type="predicted"/>
<protein>
    <submittedName>
        <fullName evidence="1">Uncharacterized protein</fullName>
    </submittedName>
</protein>
<organism evidence="1 2">
    <name type="scientific">Helicobacter pylori</name>
    <name type="common">Campylobacter pylori</name>
    <dbReference type="NCBI Taxonomy" id="210"/>
    <lineage>
        <taxon>Bacteria</taxon>
        <taxon>Pseudomonadati</taxon>
        <taxon>Campylobacterota</taxon>
        <taxon>Epsilonproteobacteria</taxon>
        <taxon>Campylobacterales</taxon>
        <taxon>Helicobacteraceae</taxon>
        <taxon>Helicobacter</taxon>
    </lineage>
</organism>
<dbReference type="RefSeq" id="WP_001271272.1">
    <property type="nucleotide sequence ID" value="NZ_CP058285.1"/>
</dbReference>
<dbReference type="AlphaFoldDB" id="A0A2A6WQS8"/>
<sequence length="85" mass="9454">MSAAGLSRVYEHMIEGQCGIVSVFMGNYTRETNMKRTKHLKSLLRALYPEVGFITIQGSCQEKASDIPSNEVSFLSIRSKTIALI</sequence>
<evidence type="ECO:0000313" key="1">
    <source>
        <dbReference type="EMBL" id="BBI23113.1"/>
    </source>
</evidence>
<dbReference type="Proteomes" id="UP000289281">
    <property type="component" value="Chromosome"/>
</dbReference>
<evidence type="ECO:0000313" key="2">
    <source>
        <dbReference type="Proteomes" id="UP000289281"/>
    </source>
</evidence>